<dbReference type="PANTHER" id="PTHR10811">
    <property type="entry name" value="FRINGE-RELATED"/>
    <property type="match status" value="1"/>
</dbReference>
<evidence type="ECO:0000313" key="2">
    <source>
        <dbReference type="EMBL" id="KAL3529920.1"/>
    </source>
</evidence>
<accession>A0ABD3AHA5</accession>
<dbReference type="EMBL" id="JBJUIK010000004">
    <property type="protein sequence ID" value="KAL3529920.1"/>
    <property type="molecule type" value="Genomic_DNA"/>
</dbReference>
<organism evidence="2 3">
    <name type="scientific">Cinchona calisaya</name>
    <dbReference type="NCBI Taxonomy" id="153742"/>
    <lineage>
        <taxon>Eukaryota</taxon>
        <taxon>Viridiplantae</taxon>
        <taxon>Streptophyta</taxon>
        <taxon>Embryophyta</taxon>
        <taxon>Tracheophyta</taxon>
        <taxon>Spermatophyta</taxon>
        <taxon>Magnoliopsida</taxon>
        <taxon>eudicotyledons</taxon>
        <taxon>Gunneridae</taxon>
        <taxon>Pentapetalae</taxon>
        <taxon>asterids</taxon>
        <taxon>lamiids</taxon>
        <taxon>Gentianales</taxon>
        <taxon>Rubiaceae</taxon>
        <taxon>Cinchonoideae</taxon>
        <taxon>Cinchoneae</taxon>
        <taxon>Cinchona</taxon>
    </lineage>
</organism>
<evidence type="ECO:0000256" key="1">
    <source>
        <dbReference type="SAM" id="Phobius"/>
    </source>
</evidence>
<name>A0ABD3AHA5_9GENT</name>
<protein>
    <submittedName>
        <fullName evidence="2">Uncharacterized protein</fullName>
    </submittedName>
</protein>
<feature type="transmembrane region" description="Helical" evidence="1">
    <location>
        <begin position="23"/>
        <end position="47"/>
    </location>
</feature>
<keyword evidence="1" id="KW-0812">Transmembrane</keyword>
<proteinExistence type="predicted"/>
<keyword evidence="1" id="KW-0472">Membrane</keyword>
<dbReference type="Pfam" id="PF04646">
    <property type="entry name" value="DUF604"/>
    <property type="match status" value="1"/>
</dbReference>
<evidence type="ECO:0000313" key="3">
    <source>
        <dbReference type="Proteomes" id="UP001630127"/>
    </source>
</evidence>
<reference evidence="2 3" key="1">
    <citation type="submission" date="2024-11" db="EMBL/GenBank/DDBJ databases">
        <title>A near-complete genome assembly of Cinchona calisaya.</title>
        <authorList>
            <person name="Lian D.C."/>
            <person name="Zhao X.W."/>
            <person name="Wei L."/>
        </authorList>
    </citation>
    <scope>NUCLEOTIDE SEQUENCE [LARGE SCALE GENOMIC DNA]</scope>
    <source>
        <tissue evidence="2">Nenye</tissue>
    </source>
</reference>
<keyword evidence="1" id="KW-1133">Transmembrane helix</keyword>
<dbReference type="AlphaFoldDB" id="A0ABD3AHA5"/>
<dbReference type="Gene3D" id="3.90.550.50">
    <property type="match status" value="1"/>
</dbReference>
<keyword evidence="3" id="KW-1185">Reference proteome</keyword>
<gene>
    <name evidence="2" type="ORF">ACH5RR_009242</name>
</gene>
<dbReference type="Proteomes" id="UP001630127">
    <property type="component" value="Unassembled WGS sequence"/>
</dbReference>
<dbReference type="InterPro" id="IPR006740">
    <property type="entry name" value="DUF604"/>
</dbReference>
<dbReference type="FunFam" id="3.90.550.50:FF:000061">
    <property type="entry name" value="AT4g00300 protein"/>
    <property type="match status" value="1"/>
</dbReference>
<sequence>MSSAVNFKFHKIKGKLGLSSQNFVVFSLFKTLLISGLVLSVISMFFLSNPTCSNSAFFSPFAEKYFSSSSSSSVDTPTNLQHLAFGIQASEKTYHFRKPYIEAWWRPNETMGYVYLDKPPRGNLLPWSPKSPPYRINDDISKLIREVKPKNPTMPRMVHGISELFREEHEGIRWIVMGDDDSIFFVDNLVEVLSKYDHTKYYYIGYPSEHVMSNYWFSFNQAFGGSGIILSYPLAKALVKDMDRCLRTYGRLSSDLITESCLDDIGVNLTPNKGFHQIDLRGDLSGFLSSHPKDLVLSLHHVDKVYPYFPSMDRAKSTHHLMKAGNVDQSRLFQQTICYHRQNNWSFSIAWGYSAHIYEKTFPRKWLTMPIETFKPWRKGLSQPRYMFNVRRPSGDPCEAPHVFFFESMKKISSHEIITVYSRSASRNLTACVSSGNYSAEYITKIYVLSPATKRTEIHRSECCDVVRVEDTGKADVKFRECMTNEIIA</sequence>
<comment type="caution">
    <text evidence="2">The sequence shown here is derived from an EMBL/GenBank/DDBJ whole genome shotgun (WGS) entry which is preliminary data.</text>
</comment>